<dbReference type="AlphaFoldDB" id="A0AAD4BCD6"/>
<sequence>MISVSQPCEFCARFFCVSLGVSSMFATGSRASYLSSSSIVYSRLSANTGLVSKAILYGLTFRWCIQLCFAPTFPTTV</sequence>
<protein>
    <submittedName>
        <fullName evidence="1">Uncharacterized protein</fullName>
    </submittedName>
</protein>
<dbReference type="Proteomes" id="UP001194468">
    <property type="component" value="Unassembled WGS sequence"/>
</dbReference>
<reference evidence="1" key="2">
    <citation type="journal article" date="2020" name="Nat. Commun.">
        <title>Large-scale genome sequencing of mycorrhizal fungi provides insights into the early evolution of symbiotic traits.</title>
        <authorList>
            <person name="Miyauchi S."/>
            <person name="Kiss E."/>
            <person name="Kuo A."/>
            <person name="Drula E."/>
            <person name="Kohler A."/>
            <person name="Sanchez-Garcia M."/>
            <person name="Morin E."/>
            <person name="Andreopoulos B."/>
            <person name="Barry K.W."/>
            <person name="Bonito G."/>
            <person name="Buee M."/>
            <person name="Carver A."/>
            <person name="Chen C."/>
            <person name="Cichocki N."/>
            <person name="Clum A."/>
            <person name="Culley D."/>
            <person name="Crous P.W."/>
            <person name="Fauchery L."/>
            <person name="Girlanda M."/>
            <person name="Hayes R.D."/>
            <person name="Keri Z."/>
            <person name="LaButti K."/>
            <person name="Lipzen A."/>
            <person name="Lombard V."/>
            <person name="Magnuson J."/>
            <person name="Maillard F."/>
            <person name="Murat C."/>
            <person name="Nolan M."/>
            <person name="Ohm R.A."/>
            <person name="Pangilinan J."/>
            <person name="Pereira M.F."/>
            <person name="Perotto S."/>
            <person name="Peter M."/>
            <person name="Pfister S."/>
            <person name="Riley R."/>
            <person name="Sitrit Y."/>
            <person name="Stielow J.B."/>
            <person name="Szollosi G."/>
            <person name="Zifcakova L."/>
            <person name="Stursova M."/>
            <person name="Spatafora J.W."/>
            <person name="Tedersoo L."/>
            <person name="Vaario L.M."/>
            <person name="Yamada A."/>
            <person name="Yan M."/>
            <person name="Wang P."/>
            <person name="Xu J."/>
            <person name="Bruns T."/>
            <person name="Baldrian P."/>
            <person name="Vilgalys R."/>
            <person name="Dunand C."/>
            <person name="Henrissat B."/>
            <person name="Grigoriev I.V."/>
            <person name="Hibbett D."/>
            <person name="Nagy L.G."/>
            <person name="Martin F.M."/>
        </authorList>
    </citation>
    <scope>NUCLEOTIDE SEQUENCE</scope>
    <source>
        <strain evidence="1">BED1</strain>
    </source>
</reference>
<proteinExistence type="predicted"/>
<gene>
    <name evidence="1" type="ORF">L210DRAFT_2466752</name>
</gene>
<keyword evidence="2" id="KW-1185">Reference proteome</keyword>
<name>A0AAD4BCD6_BOLED</name>
<accession>A0AAD4BCD6</accession>
<comment type="caution">
    <text evidence="1">The sequence shown here is derived from an EMBL/GenBank/DDBJ whole genome shotgun (WGS) entry which is preliminary data.</text>
</comment>
<reference evidence="1" key="1">
    <citation type="submission" date="2019-10" db="EMBL/GenBank/DDBJ databases">
        <authorList>
            <consortium name="DOE Joint Genome Institute"/>
            <person name="Kuo A."/>
            <person name="Miyauchi S."/>
            <person name="Kiss E."/>
            <person name="Drula E."/>
            <person name="Kohler A."/>
            <person name="Sanchez-Garcia M."/>
            <person name="Andreopoulos B."/>
            <person name="Barry K.W."/>
            <person name="Bonito G."/>
            <person name="Buee M."/>
            <person name="Carver A."/>
            <person name="Chen C."/>
            <person name="Cichocki N."/>
            <person name="Clum A."/>
            <person name="Culley D."/>
            <person name="Crous P.W."/>
            <person name="Fauchery L."/>
            <person name="Girlanda M."/>
            <person name="Hayes R."/>
            <person name="Keri Z."/>
            <person name="LaButti K."/>
            <person name="Lipzen A."/>
            <person name="Lombard V."/>
            <person name="Magnuson J."/>
            <person name="Maillard F."/>
            <person name="Morin E."/>
            <person name="Murat C."/>
            <person name="Nolan M."/>
            <person name="Ohm R."/>
            <person name="Pangilinan J."/>
            <person name="Pereira M."/>
            <person name="Perotto S."/>
            <person name="Peter M."/>
            <person name="Riley R."/>
            <person name="Sitrit Y."/>
            <person name="Stielow B."/>
            <person name="Szollosi G."/>
            <person name="Zifcakova L."/>
            <person name="Stursova M."/>
            <person name="Spatafora J.W."/>
            <person name="Tedersoo L."/>
            <person name="Vaario L.-M."/>
            <person name="Yamada A."/>
            <person name="Yan M."/>
            <person name="Wang P."/>
            <person name="Xu J."/>
            <person name="Bruns T."/>
            <person name="Baldrian P."/>
            <person name="Vilgalys R."/>
            <person name="Henrissat B."/>
            <person name="Grigoriev I.V."/>
            <person name="Hibbett D."/>
            <person name="Nagy L.G."/>
            <person name="Martin F.M."/>
        </authorList>
    </citation>
    <scope>NUCLEOTIDE SEQUENCE</scope>
    <source>
        <strain evidence="1">BED1</strain>
    </source>
</reference>
<organism evidence="1 2">
    <name type="scientific">Boletus edulis BED1</name>
    <dbReference type="NCBI Taxonomy" id="1328754"/>
    <lineage>
        <taxon>Eukaryota</taxon>
        <taxon>Fungi</taxon>
        <taxon>Dikarya</taxon>
        <taxon>Basidiomycota</taxon>
        <taxon>Agaricomycotina</taxon>
        <taxon>Agaricomycetes</taxon>
        <taxon>Agaricomycetidae</taxon>
        <taxon>Boletales</taxon>
        <taxon>Boletineae</taxon>
        <taxon>Boletaceae</taxon>
        <taxon>Boletoideae</taxon>
        <taxon>Boletus</taxon>
    </lineage>
</organism>
<dbReference type="EMBL" id="WHUW01000212">
    <property type="protein sequence ID" value="KAF8417887.1"/>
    <property type="molecule type" value="Genomic_DNA"/>
</dbReference>
<evidence type="ECO:0000313" key="2">
    <source>
        <dbReference type="Proteomes" id="UP001194468"/>
    </source>
</evidence>
<evidence type="ECO:0000313" key="1">
    <source>
        <dbReference type="EMBL" id="KAF8417887.1"/>
    </source>
</evidence>